<keyword evidence="5 7" id="KW-1133">Transmembrane helix</keyword>
<gene>
    <name evidence="9" type="ORF">FLP10_11930</name>
</gene>
<accession>A0A5C1YFZ4</accession>
<feature type="transmembrane region" description="Helical" evidence="7">
    <location>
        <begin position="44"/>
        <end position="66"/>
    </location>
</feature>
<feature type="transmembrane region" description="Helical" evidence="7">
    <location>
        <begin position="141"/>
        <end position="160"/>
    </location>
</feature>
<dbReference type="InterPro" id="IPR017475">
    <property type="entry name" value="EPS_sugar_tfrase"/>
</dbReference>
<feature type="transmembrane region" description="Helical" evidence="7">
    <location>
        <begin position="78"/>
        <end position="97"/>
    </location>
</feature>
<name>A0A5C1YFZ4_9MICO</name>
<feature type="transmembrane region" description="Helical" evidence="7">
    <location>
        <begin position="118"/>
        <end position="135"/>
    </location>
</feature>
<dbReference type="PANTHER" id="PTHR30576:SF10">
    <property type="entry name" value="SLL5057 PROTEIN"/>
    <property type="match status" value="1"/>
</dbReference>
<comment type="similarity">
    <text evidence="2">Belongs to the bacterial sugar transferase family.</text>
</comment>
<dbReference type="EMBL" id="CP043505">
    <property type="protein sequence ID" value="QEO15044.1"/>
    <property type="molecule type" value="Genomic_DNA"/>
</dbReference>
<dbReference type="Pfam" id="PF02397">
    <property type="entry name" value="Bac_transf"/>
    <property type="match status" value="1"/>
</dbReference>
<dbReference type="GO" id="GO:0016020">
    <property type="term" value="C:membrane"/>
    <property type="evidence" value="ECO:0007669"/>
    <property type="project" value="UniProtKB-SubCell"/>
</dbReference>
<dbReference type="Proteomes" id="UP000324678">
    <property type="component" value="Chromosome"/>
</dbReference>
<keyword evidence="6 7" id="KW-0472">Membrane</keyword>
<evidence type="ECO:0000256" key="3">
    <source>
        <dbReference type="ARBA" id="ARBA00022679"/>
    </source>
</evidence>
<keyword evidence="3 9" id="KW-0808">Transferase</keyword>
<evidence type="ECO:0000256" key="4">
    <source>
        <dbReference type="ARBA" id="ARBA00022692"/>
    </source>
</evidence>
<dbReference type="RefSeq" id="WP_149161063.1">
    <property type="nucleotide sequence ID" value="NZ_CP043505.1"/>
</dbReference>
<keyword evidence="10" id="KW-1185">Reference proteome</keyword>
<evidence type="ECO:0000259" key="8">
    <source>
        <dbReference type="Pfam" id="PF02397"/>
    </source>
</evidence>
<feature type="domain" description="Bacterial sugar transferase" evidence="8">
    <location>
        <begin position="315"/>
        <end position="502"/>
    </location>
</feature>
<organism evidence="9 10">
    <name type="scientific">Agromyces intestinalis</name>
    <dbReference type="NCBI Taxonomy" id="2592652"/>
    <lineage>
        <taxon>Bacteria</taxon>
        <taxon>Bacillati</taxon>
        <taxon>Actinomycetota</taxon>
        <taxon>Actinomycetes</taxon>
        <taxon>Micrococcales</taxon>
        <taxon>Microbacteriaceae</taxon>
        <taxon>Agromyces</taxon>
    </lineage>
</organism>
<dbReference type="GO" id="GO:0016780">
    <property type="term" value="F:phosphotransferase activity, for other substituted phosphate groups"/>
    <property type="evidence" value="ECO:0007669"/>
    <property type="project" value="TreeGrafter"/>
</dbReference>
<dbReference type="AlphaFoldDB" id="A0A5C1YFZ4"/>
<evidence type="ECO:0000256" key="5">
    <source>
        <dbReference type="ARBA" id="ARBA00022989"/>
    </source>
</evidence>
<comment type="subcellular location">
    <subcellularLocation>
        <location evidence="1">Membrane</location>
        <topology evidence="1">Multi-pass membrane protein</topology>
    </subcellularLocation>
</comment>
<sequence>MTTIGTGDARVDATSLGLVGRRGDAIVDSAPVASGPSWAQRYRVLLIITDVAVVLGAVGLGLFVSLPAPRTAAVPPAASAAAAIGLVAVWLAMLAVLHSRDIRALGIGATEYKRVVNATLLAFGAAAILCAIAIVPAVRSFLLVSLPVGTVALVAGRWLWRKWLGARATEGHFLSRAIVVGGADDVRYVIEQIAETGGPLFSVEGVALDPEPDGSTRGTMMVGGRLIPVIGDLDDAAVAAARIGADAVIVAGQPARGGAYIRSLAWSLEPCGAELVLSSRLADVAGPRIHLRPVQGLPLIHVETPRFEGGKHVLKRTFDIVASGLGLIAISGLLAVIAIAVRLDGPGPVLFRQRRIGRNGETFEMLKFRSMVPDAEERLAELTAHDEGNGVLFKIKDDPRITRVGRFLRHHSLDELPQLWNVLRGEMSLVGPRPPLPAEVAAYTSDVHRRLFTKPGLTGLWQVSGRSDLTWEESVRLDLYYVENWSLTGDLMLIWRTLKVVLRPSGAY</sequence>
<evidence type="ECO:0000313" key="9">
    <source>
        <dbReference type="EMBL" id="QEO15044.1"/>
    </source>
</evidence>
<evidence type="ECO:0000313" key="10">
    <source>
        <dbReference type="Proteomes" id="UP000324678"/>
    </source>
</evidence>
<dbReference type="KEGG" id="ail:FLP10_11930"/>
<evidence type="ECO:0000256" key="6">
    <source>
        <dbReference type="ARBA" id="ARBA00023136"/>
    </source>
</evidence>
<dbReference type="NCBIfam" id="TIGR03025">
    <property type="entry name" value="EPS_sugtrans"/>
    <property type="match status" value="1"/>
</dbReference>
<protein>
    <submittedName>
        <fullName evidence="9">Sugar transferase</fullName>
    </submittedName>
</protein>
<dbReference type="InterPro" id="IPR003362">
    <property type="entry name" value="Bact_transf"/>
</dbReference>
<evidence type="ECO:0000256" key="2">
    <source>
        <dbReference type="ARBA" id="ARBA00006464"/>
    </source>
</evidence>
<evidence type="ECO:0000256" key="1">
    <source>
        <dbReference type="ARBA" id="ARBA00004141"/>
    </source>
</evidence>
<dbReference type="OrthoDB" id="9808602at2"/>
<proteinExistence type="inferred from homology"/>
<dbReference type="PANTHER" id="PTHR30576">
    <property type="entry name" value="COLANIC BIOSYNTHESIS UDP-GLUCOSE LIPID CARRIER TRANSFERASE"/>
    <property type="match status" value="1"/>
</dbReference>
<keyword evidence="4 7" id="KW-0812">Transmembrane</keyword>
<feature type="transmembrane region" description="Helical" evidence="7">
    <location>
        <begin position="320"/>
        <end position="341"/>
    </location>
</feature>
<evidence type="ECO:0000256" key="7">
    <source>
        <dbReference type="SAM" id="Phobius"/>
    </source>
</evidence>
<reference evidence="9 10" key="1">
    <citation type="submission" date="2019-09" db="EMBL/GenBank/DDBJ databases">
        <title>Genome sequencing of strain KACC 19306.</title>
        <authorList>
            <person name="Heo J."/>
            <person name="Kim S.-J."/>
            <person name="Kim J.-S."/>
            <person name="Hong S.-B."/>
            <person name="Kwon S.-W."/>
        </authorList>
    </citation>
    <scope>NUCLEOTIDE SEQUENCE [LARGE SCALE GENOMIC DNA]</scope>
    <source>
        <strain evidence="9 10">KACC 19306</strain>
    </source>
</reference>